<dbReference type="AlphaFoldDB" id="A0A667XHY3"/>
<reference evidence="1" key="1">
    <citation type="submission" date="2019-06" db="EMBL/GenBank/DDBJ databases">
        <authorList>
            <consortium name="Wellcome Sanger Institute Data Sharing"/>
        </authorList>
    </citation>
    <scope>NUCLEOTIDE SEQUENCE [LARGE SCALE GENOMIC DNA]</scope>
</reference>
<dbReference type="GeneTree" id="ENSGT00990000205787"/>
<proteinExistence type="predicted"/>
<evidence type="ECO:0008006" key="3">
    <source>
        <dbReference type="Google" id="ProtNLM"/>
    </source>
</evidence>
<reference evidence="1" key="3">
    <citation type="submission" date="2025-09" db="UniProtKB">
        <authorList>
            <consortium name="Ensembl"/>
        </authorList>
    </citation>
    <scope>IDENTIFICATION</scope>
</reference>
<dbReference type="InParanoid" id="A0A667XHY3"/>
<accession>A0A667XHY3</accession>
<organism evidence="1 2">
    <name type="scientific">Myripristis murdjan</name>
    <name type="common">pinecone soldierfish</name>
    <dbReference type="NCBI Taxonomy" id="586833"/>
    <lineage>
        <taxon>Eukaryota</taxon>
        <taxon>Metazoa</taxon>
        <taxon>Chordata</taxon>
        <taxon>Craniata</taxon>
        <taxon>Vertebrata</taxon>
        <taxon>Euteleostomi</taxon>
        <taxon>Actinopterygii</taxon>
        <taxon>Neopterygii</taxon>
        <taxon>Teleostei</taxon>
        <taxon>Neoteleostei</taxon>
        <taxon>Acanthomorphata</taxon>
        <taxon>Holocentriformes</taxon>
        <taxon>Holocentridae</taxon>
        <taxon>Myripristis</taxon>
    </lineage>
</organism>
<reference evidence="1" key="2">
    <citation type="submission" date="2025-08" db="UniProtKB">
        <authorList>
            <consortium name="Ensembl"/>
        </authorList>
    </citation>
    <scope>IDENTIFICATION</scope>
</reference>
<evidence type="ECO:0000313" key="1">
    <source>
        <dbReference type="Ensembl" id="ENSMMDP00005012064.1"/>
    </source>
</evidence>
<evidence type="ECO:0000313" key="2">
    <source>
        <dbReference type="Proteomes" id="UP000472263"/>
    </source>
</evidence>
<name>A0A667XHY3_9TELE</name>
<keyword evidence="2" id="KW-1185">Reference proteome</keyword>
<dbReference type="Ensembl" id="ENSMMDT00005012428.1">
    <property type="protein sequence ID" value="ENSMMDP00005012064.1"/>
    <property type="gene ID" value="ENSMMDG00005006418.1"/>
</dbReference>
<dbReference type="Proteomes" id="UP000472263">
    <property type="component" value="Chromosome 13"/>
</dbReference>
<protein>
    <recommendedName>
        <fullName evidence="3">Reverse transcriptase zinc-binding domain-containing protein</fullName>
    </recommendedName>
</protein>
<sequence length="137" mass="15928">MSNCVRYKVIQLNLLHRVYITPFRLKKMDHTLSNLCWHGCGEVGTLLHSLWSCPAVKALWEKVGEILSKLLSVDVDLHPATCLLGMPQQEIHDMLVQSVPEKHMYNIITVSLLVFLKWWSLGFMKECIWCKTLKLYM</sequence>